<evidence type="ECO:0000313" key="2">
    <source>
        <dbReference type="Proteomes" id="UP000828390"/>
    </source>
</evidence>
<reference evidence="1" key="1">
    <citation type="journal article" date="2019" name="bioRxiv">
        <title>The Genome of the Zebra Mussel, Dreissena polymorpha: A Resource for Invasive Species Research.</title>
        <authorList>
            <person name="McCartney M.A."/>
            <person name="Auch B."/>
            <person name="Kono T."/>
            <person name="Mallez S."/>
            <person name="Zhang Y."/>
            <person name="Obille A."/>
            <person name="Becker A."/>
            <person name="Abrahante J.E."/>
            <person name="Garbe J."/>
            <person name="Badalamenti J.P."/>
            <person name="Herman A."/>
            <person name="Mangelson H."/>
            <person name="Liachko I."/>
            <person name="Sullivan S."/>
            <person name="Sone E.D."/>
            <person name="Koren S."/>
            <person name="Silverstein K.A.T."/>
            <person name="Beckman K.B."/>
            <person name="Gohl D.M."/>
        </authorList>
    </citation>
    <scope>NUCLEOTIDE SEQUENCE</scope>
    <source>
        <strain evidence="1">Duluth1</strain>
        <tissue evidence="1">Whole animal</tissue>
    </source>
</reference>
<dbReference type="AlphaFoldDB" id="A0A9D4N0Y6"/>
<evidence type="ECO:0000313" key="1">
    <source>
        <dbReference type="EMBL" id="KAH3887632.1"/>
    </source>
</evidence>
<dbReference type="SUPFAM" id="SSF52058">
    <property type="entry name" value="L domain-like"/>
    <property type="match status" value="1"/>
</dbReference>
<dbReference type="EMBL" id="JAIWYP010000001">
    <property type="protein sequence ID" value="KAH3887632.1"/>
    <property type="molecule type" value="Genomic_DNA"/>
</dbReference>
<gene>
    <name evidence="1" type="ORF">DPMN_011650</name>
</gene>
<evidence type="ECO:0008006" key="3">
    <source>
        <dbReference type="Google" id="ProtNLM"/>
    </source>
</evidence>
<dbReference type="Gene3D" id="3.80.10.10">
    <property type="entry name" value="Ribonuclease Inhibitor"/>
    <property type="match status" value="1"/>
</dbReference>
<comment type="caution">
    <text evidence="1">The sequence shown here is derived from an EMBL/GenBank/DDBJ whole genome shotgun (WGS) entry which is preliminary data.</text>
</comment>
<name>A0A9D4N0Y6_DREPO</name>
<accession>A0A9D4N0Y6</accession>
<proteinExistence type="predicted"/>
<organism evidence="1 2">
    <name type="scientific">Dreissena polymorpha</name>
    <name type="common">Zebra mussel</name>
    <name type="synonym">Mytilus polymorpha</name>
    <dbReference type="NCBI Taxonomy" id="45954"/>
    <lineage>
        <taxon>Eukaryota</taxon>
        <taxon>Metazoa</taxon>
        <taxon>Spiralia</taxon>
        <taxon>Lophotrochozoa</taxon>
        <taxon>Mollusca</taxon>
        <taxon>Bivalvia</taxon>
        <taxon>Autobranchia</taxon>
        <taxon>Heteroconchia</taxon>
        <taxon>Euheterodonta</taxon>
        <taxon>Imparidentia</taxon>
        <taxon>Neoheterodontei</taxon>
        <taxon>Myida</taxon>
        <taxon>Dreissenoidea</taxon>
        <taxon>Dreissenidae</taxon>
        <taxon>Dreissena</taxon>
    </lineage>
</organism>
<keyword evidence="2" id="KW-1185">Reference proteome</keyword>
<protein>
    <recommendedName>
        <fullName evidence="3">LRRNT domain-containing protein</fullName>
    </recommendedName>
</protein>
<reference evidence="1" key="2">
    <citation type="submission" date="2020-11" db="EMBL/GenBank/DDBJ databases">
        <authorList>
            <person name="McCartney M.A."/>
            <person name="Auch B."/>
            <person name="Kono T."/>
            <person name="Mallez S."/>
            <person name="Becker A."/>
            <person name="Gohl D.M."/>
            <person name="Silverstein K.A.T."/>
            <person name="Koren S."/>
            <person name="Bechman K.B."/>
            <person name="Herman A."/>
            <person name="Abrahante J.E."/>
            <person name="Garbe J."/>
        </authorList>
    </citation>
    <scope>NUCLEOTIDE SEQUENCE</scope>
    <source>
        <strain evidence="1">Duluth1</strain>
        <tissue evidence="1">Whole animal</tissue>
    </source>
</reference>
<dbReference type="Proteomes" id="UP000828390">
    <property type="component" value="Unassembled WGS sequence"/>
</dbReference>
<sequence>MFIACTSACSTPCVCIEDKATCRTPDPNGLVLGDNVSEVVLYNITSSFLTKNTFSGNQQLSNIETLEIWAVDGESLGSRVFTGLSGLTYLGYHNEYTVNMVNDTFFGLGNLKELDFSMNIRLRISTFTSSMKFADLPILNKLTLTGMASFYFSNSEDANDDFFLSIIVATKRGI</sequence>
<dbReference type="InterPro" id="IPR032675">
    <property type="entry name" value="LRR_dom_sf"/>
</dbReference>